<proteinExistence type="predicted"/>
<evidence type="ECO:0000313" key="1">
    <source>
        <dbReference type="EMBL" id="ODV92660.1"/>
    </source>
</evidence>
<sequence>MRHPVPLSSLSKRSQNCPFHHSFPTTSLATPSQNQSLIQLRSETNPVSPTVEILHSCHPTVSIPVYSFMFHSPVFRTNYFQGMHFYNITALVGESIGPNAISMLPLILTQSHRSPMDIVEYECDQDINPLEYAMLYLDLLQLIHILGMEHTNPGPDEWRRALASALVKSLVLRNILEPIVLFLQSGIDELTVADRDHLAIATSLFETLDHFAYKYSCPQILGYLWASCSEHETILSRFPSLTSLMIKLLSIDRELNLQDRPMTPRSNISRLFALDKTWLVDLEASLVRRFEIFPDKEDVEMQSVSAVEPVPALESAPISESTPIPEIVPASAALYPHTHHQENTGPNAFSGTMEADNSHVLADLPVDYCANKTMEVVNVLCELPTNRGSHDSSIENSSIDAASDAILHANMKSCF</sequence>
<name>A0A1E4TLM0_9ASCO</name>
<reference evidence="2" key="1">
    <citation type="submission" date="2016-02" db="EMBL/GenBank/DDBJ databases">
        <title>Comparative genomics of biotechnologically important yeasts.</title>
        <authorList>
            <consortium name="DOE Joint Genome Institute"/>
            <person name="Riley R."/>
            <person name="Haridas S."/>
            <person name="Wolfe K.H."/>
            <person name="Lopes M.R."/>
            <person name="Hittinger C.T."/>
            <person name="Goker M."/>
            <person name="Salamov A."/>
            <person name="Wisecaver J."/>
            <person name="Long T.M."/>
            <person name="Aerts A.L."/>
            <person name="Barry K."/>
            <person name="Choi C."/>
            <person name="Clum A."/>
            <person name="Coughlan A.Y."/>
            <person name="Deshpande S."/>
            <person name="Douglass A.P."/>
            <person name="Hanson S.J."/>
            <person name="Klenk H.-P."/>
            <person name="Labutti K."/>
            <person name="Lapidus A."/>
            <person name="Lindquist E."/>
            <person name="Lipzen A."/>
            <person name="Meier-Kolthoff J.P."/>
            <person name="Ohm R.A."/>
            <person name="Otillar R.P."/>
            <person name="Pangilinan J."/>
            <person name="Peng Y."/>
            <person name="Rokas A."/>
            <person name="Rosa C.A."/>
            <person name="Scheuner C."/>
            <person name="Sibirny A.A."/>
            <person name="Slot J.C."/>
            <person name="Stielow J.B."/>
            <person name="Sun H."/>
            <person name="Kurtzman C.P."/>
            <person name="Blackwell M."/>
            <person name="Jeffries T.W."/>
            <person name="Grigoriev I.V."/>
        </authorList>
    </citation>
    <scope>NUCLEOTIDE SEQUENCE [LARGE SCALE GENOMIC DNA]</scope>
    <source>
        <strain evidence="2">NRRL Y-17796</strain>
    </source>
</reference>
<evidence type="ECO:0000313" key="2">
    <source>
        <dbReference type="Proteomes" id="UP000095023"/>
    </source>
</evidence>
<gene>
    <name evidence="1" type="ORF">CANCADRAFT_30754</name>
</gene>
<dbReference type="AlphaFoldDB" id="A0A1E4TLM0"/>
<protein>
    <submittedName>
        <fullName evidence="1">Uncharacterized protein</fullName>
    </submittedName>
</protein>
<keyword evidence="2" id="KW-1185">Reference proteome</keyword>
<dbReference type="Proteomes" id="UP000095023">
    <property type="component" value="Unassembled WGS sequence"/>
</dbReference>
<dbReference type="EMBL" id="KV453841">
    <property type="protein sequence ID" value="ODV92660.1"/>
    <property type="molecule type" value="Genomic_DNA"/>
</dbReference>
<accession>A0A1E4TLM0</accession>
<organism evidence="1 2">
    <name type="scientific">Tortispora caseinolytica NRRL Y-17796</name>
    <dbReference type="NCBI Taxonomy" id="767744"/>
    <lineage>
        <taxon>Eukaryota</taxon>
        <taxon>Fungi</taxon>
        <taxon>Dikarya</taxon>
        <taxon>Ascomycota</taxon>
        <taxon>Saccharomycotina</taxon>
        <taxon>Trigonopsidomycetes</taxon>
        <taxon>Trigonopsidales</taxon>
        <taxon>Trigonopsidaceae</taxon>
        <taxon>Tortispora</taxon>
    </lineage>
</organism>